<dbReference type="Proteomes" id="UP000015524">
    <property type="component" value="Unassembled WGS sequence"/>
</dbReference>
<organism evidence="1 2">
    <name type="scientific">Sphingobium baderi LL03</name>
    <dbReference type="NCBI Taxonomy" id="1114964"/>
    <lineage>
        <taxon>Bacteria</taxon>
        <taxon>Pseudomonadati</taxon>
        <taxon>Pseudomonadota</taxon>
        <taxon>Alphaproteobacteria</taxon>
        <taxon>Sphingomonadales</taxon>
        <taxon>Sphingomonadaceae</taxon>
        <taxon>Sphingobium</taxon>
    </lineage>
</organism>
<dbReference type="EMBL" id="ATIB01000017">
    <property type="protein sequence ID" value="EQB06234.1"/>
    <property type="molecule type" value="Genomic_DNA"/>
</dbReference>
<reference evidence="1 2" key="1">
    <citation type="journal article" date="2013" name="Genome Announc.">
        <title>Draft Genome Sequence of a Hexachlorocyclohexane-Degrading Bacterium, Sphingobium baderi Strain LL03T.</title>
        <authorList>
            <person name="Kaur J."/>
            <person name="Verma H."/>
            <person name="Tripathi C."/>
            <person name="Khurana J.P."/>
            <person name="Lal R."/>
        </authorList>
    </citation>
    <scope>NUCLEOTIDE SEQUENCE [LARGE SCALE GENOMIC DNA]</scope>
    <source>
        <strain evidence="1 2">LL03</strain>
    </source>
</reference>
<dbReference type="PATRIC" id="fig|1114964.3.peg.178"/>
<name>T0I9F4_9SPHN</name>
<dbReference type="AlphaFoldDB" id="T0I9F4"/>
<proteinExistence type="predicted"/>
<comment type="caution">
    <text evidence="1">The sequence shown here is derived from an EMBL/GenBank/DDBJ whole genome shotgun (WGS) entry which is preliminary data.</text>
</comment>
<gene>
    <name evidence="1" type="ORF">L485_01020</name>
</gene>
<protein>
    <submittedName>
        <fullName evidence="1">Uncharacterized protein</fullName>
    </submittedName>
</protein>
<evidence type="ECO:0000313" key="1">
    <source>
        <dbReference type="EMBL" id="EQB06234.1"/>
    </source>
</evidence>
<accession>T0I9F4</accession>
<evidence type="ECO:0000313" key="2">
    <source>
        <dbReference type="Proteomes" id="UP000015524"/>
    </source>
</evidence>
<dbReference type="RefSeq" id="WP_021243228.1">
    <property type="nucleotide sequence ID" value="NZ_ATIB01000017.1"/>
</dbReference>
<dbReference type="eggNOG" id="ENOG5033UUC">
    <property type="taxonomic scope" value="Bacteria"/>
</dbReference>
<dbReference type="OrthoDB" id="7586295at2"/>
<sequence>MAVTVTSSITGPYIPNGATTVFAFDFKAGSADEVDVYRDTADGWALIPGADYTASVDPEQEGGTVEFSVAPANGSGNLYIVSAPFFTREGQYTGEGPFTPKGLNNQFDKAAVRDIALKRDVDRAFKVPLGEAAIDYPSSADRANRYLAFDADGKPVALPAIGGFISPWIFSSRAEAQGSYVPGLVASIGVKAGNRILNYARDNGGTALTTGDGQRWSPADEVVRPDHFGVTVNSPSDQTEQITKLLDWTSAIGRELCWLGGTYRFTSYNCPNLSPRVKWSSQGGRTILRSIKAAPDATSSLSEFAVNFRGATIRQDTVTNNVSAGGARVNLNSTADIVPGETVLVFGSTRMIETDNRGQKRHGFACVASRIVSPTVVELEKAIPIDMAISDITGVTVTAVGASTCTVAGLSAFSRSDVLYRLKFNTVGGVASGVTALPLSFDPATQTYTFDSNSPRPAGLTNGDSITVERLLVCTLASPAIVDIDEGIVFERDPTFNATPGDAGFRGLQIQRGNCPQITGFEARGFSEHGIVLVDCYAPNVSDAVGSMCNRAYNVFDGTGSFISCFQSSWGTFENIHGFGCRRTLDFSGTQGASYHNIAKNITGEGGGTAYDGVRFWPNGPTEQSVVGSHGGSFFARYNNSKGVNVTAVVNLRGCDEVVRGVYGAGRIHRMINSFYGDGADIDGVFYTSGNAEWVADARFKNSTGAGGKLDMVLRIDAGTILSTKTHMLRNVTAKGIKSALVGLNGTGNVGPITVGGNIDLFVDDEDGDDSTFYAFRRYGGTATFTGPVRLKAFDVTNSKLAPKGRIAYFDTSIPFAAGAYLKLPSGYVLVPIADDAAVKFPLSQTNSVAMVDLRFNTRNRSPRVQMNNGELWLDLATDRSPVPNSVNVDVLATALTGTTGTDGKVSVAYVTENSGSVLYVENRYGSLQYFLIKCDLML</sequence>
<keyword evidence="2" id="KW-1185">Reference proteome</keyword>